<protein>
    <submittedName>
        <fullName evidence="2">Uncharacterized protein</fullName>
    </submittedName>
</protein>
<dbReference type="EMBL" id="JBHMQT010000072">
    <property type="protein sequence ID" value="MFC0866328.1"/>
    <property type="molecule type" value="Genomic_DNA"/>
</dbReference>
<feature type="signal peptide" evidence="1">
    <location>
        <begin position="1"/>
        <end position="28"/>
    </location>
</feature>
<evidence type="ECO:0000313" key="3">
    <source>
        <dbReference type="Proteomes" id="UP001589870"/>
    </source>
</evidence>
<proteinExistence type="predicted"/>
<keyword evidence="1" id="KW-0732">Signal</keyword>
<sequence length="203" mass="22929">MLRKTISVATAGLAVLAATLATPAAAFASDGETKQIHLRKGLTLKIPKSWKVDRKNADWVRVITGSCPTFGTEDYGFRDWGCRSFWVLGPKALEIGLRTFQAYNPKYGFDPATDVSVCPKSYKLFKGDWKLAGRGLRQVGPGHKADYHRWAGTCVDKKFKVKTHYNQREWYLPKSKILVLDQWDHPGLNAILKNATWNWPLHP</sequence>
<evidence type="ECO:0000256" key="1">
    <source>
        <dbReference type="SAM" id="SignalP"/>
    </source>
</evidence>
<feature type="chain" id="PRO_5046673468" evidence="1">
    <location>
        <begin position="29"/>
        <end position="203"/>
    </location>
</feature>
<accession>A0ABV6UDW3</accession>
<dbReference type="RefSeq" id="WP_394304321.1">
    <property type="nucleotide sequence ID" value="NZ_JBHMQT010000072.1"/>
</dbReference>
<organism evidence="2 3">
    <name type="scientific">Sphaerimonospora cavernae</name>
    <dbReference type="NCBI Taxonomy" id="1740611"/>
    <lineage>
        <taxon>Bacteria</taxon>
        <taxon>Bacillati</taxon>
        <taxon>Actinomycetota</taxon>
        <taxon>Actinomycetes</taxon>
        <taxon>Streptosporangiales</taxon>
        <taxon>Streptosporangiaceae</taxon>
        <taxon>Sphaerimonospora</taxon>
    </lineage>
</organism>
<evidence type="ECO:0000313" key="2">
    <source>
        <dbReference type="EMBL" id="MFC0866328.1"/>
    </source>
</evidence>
<gene>
    <name evidence="2" type="ORF">ACFHYQ_28950</name>
</gene>
<name>A0ABV6UDW3_9ACTN</name>
<keyword evidence="3" id="KW-1185">Reference proteome</keyword>
<dbReference type="Proteomes" id="UP001589870">
    <property type="component" value="Unassembled WGS sequence"/>
</dbReference>
<reference evidence="2 3" key="1">
    <citation type="submission" date="2024-09" db="EMBL/GenBank/DDBJ databases">
        <authorList>
            <person name="Sun Q."/>
            <person name="Mori K."/>
        </authorList>
    </citation>
    <scope>NUCLEOTIDE SEQUENCE [LARGE SCALE GENOMIC DNA]</scope>
    <source>
        <strain evidence="2 3">TBRC 1851</strain>
    </source>
</reference>
<comment type="caution">
    <text evidence="2">The sequence shown here is derived from an EMBL/GenBank/DDBJ whole genome shotgun (WGS) entry which is preliminary data.</text>
</comment>